<keyword evidence="2" id="KW-1185">Reference proteome</keyword>
<dbReference type="AlphaFoldDB" id="A0A1I4NCI9"/>
<evidence type="ECO:0000313" key="2">
    <source>
        <dbReference type="Proteomes" id="UP000243629"/>
    </source>
</evidence>
<evidence type="ECO:0000313" key="1">
    <source>
        <dbReference type="EMBL" id="SFM13282.1"/>
    </source>
</evidence>
<accession>A0A1I4NCI9</accession>
<dbReference type="STRING" id="1720063.SAMN05216217_101222"/>
<reference evidence="2" key="1">
    <citation type="submission" date="2016-10" db="EMBL/GenBank/DDBJ databases">
        <authorList>
            <person name="Varghese N."/>
            <person name="Submissions S."/>
        </authorList>
    </citation>
    <scope>NUCLEOTIDE SEQUENCE [LARGE SCALE GENOMIC DNA]</scope>
    <source>
        <strain evidence="2">DSM 24213</strain>
    </source>
</reference>
<sequence length="205" mass="23365">MTMATQTSKTYRAEPLIGDTPWMTKTCIHALGRLLQDSRCFLEYGAGGSTRFAAAHEVKSLISVESDVRFLNAVDGCIQRDSPNLDWHPIHVDIGRVGPLGYPLQLKSMRRWLRYPSRPWVAGHQPDLVLIDGRFRLACALATAYYAQPGTTIFFDDYLYRPWYWTAERFLSMVAKPGRARIFKVPDTHRPHLRAALVSACRDPR</sequence>
<protein>
    <recommendedName>
        <fullName evidence="3">Methyltransferase domain-containing protein</fullName>
    </recommendedName>
</protein>
<gene>
    <name evidence="1" type="ORF">SAMN05216217_101222</name>
</gene>
<dbReference type="EMBL" id="FOUI01000001">
    <property type="protein sequence ID" value="SFM13282.1"/>
    <property type="molecule type" value="Genomic_DNA"/>
</dbReference>
<organism evidence="1 2">
    <name type="scientific">Halopseudomonas yangmingensis</name>
    <dbReference type="NCBI Taxonomy" id="1720063"/>
    <lineage>
        <taxon>Bacteria</taxon>
        <taxon>Pseudomonadati</taxon>
        <taxon>Pseudomonadota</taxon>
        <taxon>Gammaproteobacteria</taxon>
        <taxon>Pseudomonadales</taxon>
        <taxon>Pseudomonadaceae</taxon>
        <taxon>Halopseudomonas</taxon>
    </lineage>
</organism>
<dbReference type="Proteomes" id="UP000243629">
    <property type="component" value="Unassembled WGS sequence"/>
</dbReference>
<dbReference type="InterPro" id="IPR029063">
    <property type="entry name" value="SAM-dependent_MTases_sf"/>
</dbReference>
<evidence type="ECO:0008006" key="3">
    <source>
        <dbReference type="Google" id="ProtNLM"/>
    </source>
</evidence>
<proteinExistence type="predicted"/>
<name>A0A1I4NCI9_9GAMM</name>
<dbReference type="Gene3D" id="3.40.50.150">
    <property type="entry name" value="Vaccinia Virus protein VP39"/>
    <property type="match status" value="1"/>
</dbReference>